<organism evidence="1 2">
    <name type="scientific">Vitrella brassicaformis (strain CCMP3155)</name>
    <dbReference type="NCBI Taxonomy" id="1169540"/>
    <lineage>
        <taxon>Eukaryota</taxon>
        <taxon>Sar</taxon>
        <taxon>Alveolata</taxon>
        <taxon>Colpodellida</taxon>
        <taxon>Vitrellaceae</taxon>
        <taxon>Vitrella</taxon>
    </lineage>
</organism>
<dbReference type="PANTHER" id="PTHR37909">
    <property type="entry name" value="S-ADENOSYL-L-METHIONINE-DEPENDENT METHYLTRANSFERASES SUPERFAMILY PROTEIN"/>
    <property type="match status" value="1"/>
</dbReference>
<dbReference type="PANTHER" id="PTHR37909:SF1">
    <property type="entry name" value="S-ADENOSYL-L-METHIONINE-DEPENDENT METHYLTRANSFERASES SUPERFAMILY PROTEIN"/>
    <property type="match status" value="1"/>
</dbReference>
<accession>A0A0G4F663</accession>
<name>A0A0G4F663_VITBC</name>
<sequence length="332" mass="37137">MKEDDSRQGPAPTFLFAVVAALFASIFLALLLLDVAWPFELPPLMRSATSPPCTRVRTAAASTPVLPIVGPGHVLRRPANTTWVPVVVAPTSEQLSDYRTKVALVWSFMESTGSREAFPLLMNYLGLQNTGSGGEVGVGDFSYSDRMLRLWKPNYWTAVDILKPAVYMKRAESFVRHQFNVSLTLHQGKSWKVAGKLGEGSFDFLYIDASHQYKSVKKDLKAYFPKIKPGGILAGHDFCGTKKKRSLHMSGEQIDVPWCGRYSIKSHSKRWSKMGKEVHNQIGVVRAILEFARAEGISVDFTREDQRPNDLYSDHGGPAPHLNPSWYLLKPW</sequence>
<dbReference type="Proteomes" id="UP000041254">
    <property type="component" value="Unassembled WGS sequence"/>
</dbReference>
<dbReference type="VEuPathDB" id="CryptoDB:Vbra_14450"/>
<keyword evidence="2" id="KW-1185">Reference proteome</keyword>
<evidence type="ECO:0008006" key="3">
    <source>
        <dbReference type="Google" id="ProtNLM"/>
    </source>
</evidence>
<dbReference type="OrthoDB" id="186626at2759"/>
<dbReference type="Gene3D" id="3.40.50.150">
    <property type="entry name" value="Vaccinia Virus protein VP39"/>
    <property type="match status" value="1"/>
</dbReference>
<protein>
    <recommendedName>
        <fullName evidence="3">Methyltransferase domain-containing protein</fullName>
    </recommendedName>
</protein>
<reference evidence="1 2" key="1">
    <citation type="submission" date="2014-11" db="EMBL/GenBank/DDBJ databases">
        <authorList>
            <person name="Zhu J."/>
            <person name="Qi W."/>
            <person name="Song R."/>
        </authorList>
    </citation>
    <scope>NUCLEOTIDE SEQUENCE [LARGE SCALE GENOMIC DNA]</scope>
</reference>
<dbReference type="AlphaFoldDB" id="A0A0G4F663"/>
<dbReference type="EMBL" id="CDMY01000376">
    <property type="protein sequence ID" value="CEM07458.1"/>
    <property type="molecule type" value="Genomic_DNA"/>
</dbReference>
<dbReference type="PhylomeDB" id="A0A0G4F663"/>
<evidence type="ECO:0000313" key="2">
    <source>
        <dbReference type="Proteomes" id="UP000041254"/>
    </source>
</evidence>
<evidence type="ECO:0000313" key="1">
    <source>
        <dbReference type="EMBL" id="CEM07458.1"/>
    </source>
</evidence>
<dbReference type="InterPro" id="IPR029063">
    <property type="entry name" value="SAM-dependent_MTases_sf"/>
</dbReference>
<dbReference type="Pfam" id="PF13578">
    <property type="entry name" value="Methyltransf_24"/>
    <property type="match status" value="1"/>
</dbReference>
<dbReference type="InParanoid" id="A0A0G4F663"/>
<gene>
    <name evidence="1" type="ORF">Vbra_14450</name>
</gene>
<dbReference type="SUPFAM" id="SSF53335">
    <property type="entry name" value="S-adenosyl-L-methionine-dependent methyltransferases"/>
    <property type="match status" value="1"/>
</dbReference>
<proteinExistence type="predicted"/>